<evidence type="ECO:0000313" key="6">
    <source>
        <dbReference type="EMBL" id="KFM68243.1"/>
    </source>
</evidence>
<dbReference type="GO" id="GO:0005730">
    <property type="term" value="C:nucleolus"/>
    <property type="evidence" value="ECO:0007669"/>
    <property type="project" value="TreeGrafter"/>
</dbReference>
<feature type="compositionally biased region" description="Basic residues" evidence="4">
    <location>
        <begin position="727"/>
        <end position="739"/>
    </location>
</feature>
<feature type="compositionally biased region" description="Basic residues" evidence="4">
    <location>
        <begin position="585"/>
        <end position="595"/>
    </location>
</feature>
<proteinExistence type="inferred from homology"/>
<feature type="region of interest" description="Disordered" evidence="4">
    <location>
        <begin position="147"/>
        <end position="187"/>
    </location>
</feature>
<dbReference type="Pfam" id="PF05178">
    <property type="entry name" value="Kri1"/>
    <property type="match status" value="1"/>
</dbReference>
<dbReference type="Proteomes" id="UP000054359">
    <property type="component" value="Unassembled WGS sequence"/>
</dbReference>
<dbReference type="PANTHER" id="PTHR14490:SF5">
    <property type="entry name" value="PROTEIN KRI1 HOMOLOG"/>
    <property type="match status" value="1"/>
</dbReference>
<feature type="compositionally biased region" description="Basic and acidic residues" evidence="4">
    <location>
        <begin position="432"/>
        <end position="444"/>
    </location>
</feature>
<feature type="region of interest" description="Disordered" evidence="4">
    <location>
        <begin position="120"/>
        <end position="139"/>
    </location>
</feature>
<feature type="non-terminal residue" evidence="6">
    <location>
        <position position="798"/>
    </location>
</feature>
<feature type="compositionally biased region" description="Basic residues" evidence="4">
    <location>
        <begin position="631"/>
        <end position="642"/>
    </location>
</feature>
<protein>
    <recommendedName>
        <fullName evidence="2">Protein KRI1 homolog</fullName>
    </recommendedName>
</protein>
<name>A0A087TT04_STEMI</name>
<feature type="compositionally biased region" description="Acidic residues" evidence="4">
    <location>
        <begin position="416"/>
        <end position="425"/>
    </location>
</feature>
<gene>
    <name evidence="6" type="ORF">X975_12796</name>
</gene>
<dbReference type="PANTHER" id="PTHR14490">
    <property type="entry name" value="ZINC FINGER, ZZ TYPE"/>
    <property type="match status" value="1"/>
</dbReference>
<dbReference type="Pfam" id="PF12936">
    <property type="entry name" value="Kri1_C"/>
    <property type="match status" value="1"/>
</dbReference>
<dbReference type="OrthoDB" id="10252032at2759"/>
<keyword evidence="7" id="KW-1185">Reference proteome</keyword>
<dbReference type="OMA" id="WDNYDPR"/>
<feature type="region of interest" description="Disordered" evidence="4">
    <location>
        <begin position="395"/>
        <end position="449"/>
    </location>
</feature>
<dbReference type="STRING" id="407821.A0A087TT04"/>
<feature type="compositionally biased region" description="Acidic residues" evidence="4">
    <location>
        <begin position="155"/>
        <end position="165"/>
    </location>
</feature>
<organism evidence="6 7">
    <name type="scientific">Stegodyphus mimosarum</name>
    <name type="common">African social velvet spider</name>
    <dbReference type="NCBI Taxonomy" id="407821"/>
    <lineage>
        <taxon>Eukaryota</taxon>
        <taxon>Metazoa</taxon>
        <taxon>Ecdysozoa</taxon>
        <taxon>Arthropoda</taxon>
        <taxon>Chelicerata</taxon>
        <taxon>Arachnida</taxon>
        <taxon>Araneae</taxon>
        <taxon>Araneomorphae</taxon>
        <taxon>Entelegynae</taxon>
        <taxon>Eresoidea</taxon>
        <taxon>Eresidae</taxon>
        <taxon>Stegodyphus</taxon>
    </lineage>
</organism>
<evidence type="ECO:0000313" key="7">
    <source>
        <dbReference type="Proteomes" id="UP000054359"/>
    </source>
</evidence>
<dbReference type="InterPro" id="IPR018034">
    <property type="entry name" value="Kri1"/>
</dbReference>
<dbReference type="GO" id="GO:0000447">
    <property type="term" value="P:endonucleolytic cleavage in ITS1 to separate SSU-rRNA from 5.8S rRNA and LSU-rRNA from tricistronic rRNA transcript (SSU-rRNA, 5.8S rRNA, LSU-rRNA)"/>
    <property type="evidence" value="ECO:0007669"/>
    <property type="project" value="TreeGrafter"/>
</dbReference>
<feature type="compositionally biased region" description="Low complexity" evidence="4">
    <location>
        <begin position="664"/>
        <end position="674"/>
    </location>
</feature>
<comment type="similarity">
    <text evidence="1">Belongs to the KRI1 family.</text>
</comment>
<evidence type="ECO:0000256" key="1">
    <source>
        <dbReference type="ARBA" id="ARBA00007473"/>
    </source>
</evidence>
<accession>A0A087TT04</accession>
<feature type="region of interest" description="Disordered" evidence="4">
    <location>
        <begin position="42"/>
        <end position="61"/>
    </location>
</feature>
<dbReference type="EMBL" id="KK116615">
    <property type="protein sequence ID" value="KFM68243.1"/>
    <property type="molecule type" value="Genomic_DNA"/>
</dbReference>
<dbReference type="GO" id="GO:0030686">
    <property type="term" value="C:90S preribosome"/>
    <property type="evidence" value="ECO:0007669"/>
    <property type="project" value="TreeGrafter"/>
</dbReference>
<evidence type="ECO:0000256" key="2">
    <source>
        <dbReference type="ARBA" id="ARBA00017294"/>
    </source>
</evidence>
<feature type="region of interest" description="Disordered" evidence="4">
    <location>
        <begin position="576"/>
        <end position="762"/>
    </location>
</feature>
<reference evidence="6 7" key="1">
    <citation type="submission" date="2013-11" db="EMBL/GenBank/DDBJ databases">
        <title>Genome sequencing of Stegodyphus mimosarum.</title>
        <authorList>
            <person name="Bechsgaard J."/>
        </authorList>
    </citation>
    <scope>NUCLEOTIDE SEQUENCE [LARGE SCALE GENOMIC DNA]</scope>
</reference>
<keyword evidence="3" id="KW-0175">Coiled coil</keyword>
<feature type="compositionally biased region" description="Basic and acidic residues" evidence="4">
    <location>
        <begin position="643"/>
        <end position="659"/>
    </location>
</feature>
<sequence>MSQKLSLLSDSSDSDPDIKINKSYADNYDVWRNKEEMQKLKDLQKDISETSSSESEEEVPDINDEVFLKNLSLLKSKDPKIYDENTKFFEDEQIEKKPKSKKPKPLYMKDYERKLVLERHGQFSEDEEHIPDKGPTYTEELEEVKKSFKAAVGSSDEEEEDDESDLLQVRQKTEKEEEDEEADYLKWLKGQESEVPKDIKKEMSFLRKFWNDPNLDENEKFLRDFILDKKYKEKDKNDEIPTYEEITDIAMLSDDEKDMQTQELFEHKYNFRFEEPDSEFIKRYPRTIGDSLRRVDNKRKKKREDYLERKKKEKEQKREELKRLKALKRKELEEKFLKLKEVTGQDELNLDENDIESDFDPEKHDQKMKELFNDDYYAIQEEECPKFPYDEELDNEDWDHWTGPSKNGECGKEQLEESASEESDVEVTNSKSDSKSEFEKEMIESTHTGRKKVRKKSLFAKVISKPKPVFDPDGKTFDDYLDEYYRLDYEDIIGDMPVRFKYRKVVPNDFGLTVDEILAADDRELNQWCSVKKTCQYRNEDEELYDVQAFKKKAQNMSTKEKVLASVYSEPDQKEIEQASNADNRKKKKSKKKKKNLDENNVEISSLNEKHDVPSISEVGEVISENENIGNKKKKKSKKRKKDFCEKNIEISASNEEHNISSLNETGEISSENENSSRKKKKIKTENNQNNFKKCESVPDSSNEKETETSTVNGNLNDEKNQNSTKSSKRKRKRKKKFHQQSDDVLFKQNISQRNHSSNKKYFELPVGDKRLAVSNERLAAYGINPKKFKSKIVYSQK</sequence>
<evidence type="ECO:0000256" key="3">
    <source>
        <dbReference type="SAM" id="Coils"/>
    </source>
</evidence>
<dbReference type="InterPro" id="IPR024626">
    <property type="entry name" value="Kri1-like_C"/>
</dbReference>
<feature type="domain" description="Kri1-like C-terminal" evidence="5">
    <location>
        <begin position="475"/>
        <end position="563"/>
    </location>
</feature>
<feature type="compositionally biased region" description="Basic and acidic residues" evidence="4">
    <location>
        <begin position="693"/>
        <end position="708"/>
    </location>
</feature>
<evidence type="ECO:0000256" key="4">
    <source>
        <dbReference type="SAM" id="MobiDB-lite"/>
    </source>
</evidence>
<feature type="coiled-coil region" evidence="3">
    <location>
        <begin position="297"/>
        <end position="334"/>
    </location>
</feature>
<evidence type="ECO:0000259" key="5">
    <source>
        <dbReference type="Pfam" id="PF12936"/>
    </source>
</evidence>
<dbReference type="AlphaFoldDB" id="A0A087TT04"/>